<feature type="transmembrane region" description="Helical" evidence="1">
    <location>
        <begin position="46"/>
        <end position="65"/>
    </location>
</feature>
<keyword evidence="3" id="KW-1185">Reference proteome</keyword>
<dbReference type="Proteomes" id="UP000230002">
    <property type="component" value="Unassembled WGS sequence"/>
</dbReference>
<keyword evidence="1" id="KW-1133">Transmembrane helix</keyword>
<gene>
    <name evidence="2" type="ORF">GSI_00157</name>
</gene>
<proteinExistence type="predicted"/>
<keyword evidence="1" id="KW-0472">Membrane</keyword>
<evidence type="ECO:0000256" key="1">
    <source>
        <dbReference type="SAM" id="Phobius"/>
    </source>
</evidence>
<evidence type="ECO:0000313" key="3">
    <source>
        <dbReference type="Proteomes" id="UP000230002"/>
    </source>
</evidence>
<dbReference type="EMBL" id="AYKW01000001">
    <property type="protein sequence ID" value="PIL36468.1"/>
    <property type="molecule type" value="Genomic_DNA"/>
</dbReference>
<evidence type="ECO:0000313" key="2">
    <source>
        <dbReference type="EMBL" id="PIL36468.1"/>
    </source>
</evidence>
<dbReference type="AlphaFoldDB" id="A0A2G8SSB7"/>
<name>A0A2G8SSB7_9APHY</name>
<accession>A0A2G8SSB7</accession>
<sequence>MCSIGWSSSSDKGLPQWPSDLAANNSSKSVGSQVYDGAGRPGSRRMASAFFALYAAHLCLWRSLYMSSRSAKRQVWHLTRRFRCALARMCAFRFDIAPCFSLCAHAPILHTFPSFPKALYFSLR</sequence>
<keyword evidence="1" id="KW-0812">Transmembrane</keyword>
<comment type="caution">
    <text evidence="2">The sequence shown here is derived from an EMBL/GenBank/DDBJ whole genome shotgun (WGS) entry which is preliminary data.</text>
</comment>
<protein>
    <submittedName>
        <fullName evidence="2">Uncharacterized protein</fullName>
    </submittedName>
</protein>
<reference evidence="2 3" key="1">
    <citation type="journal article" date="2015" name="Sci. Rep.">
        <title>Chromosome-level genome map provides insights into diverse defense mechanisms in the medicinal fungus Ganoderma sinense.</title>
        <authorList>
            <person name="Zhu Y."/>
            <person name="Xu J."/>
            <person name="Sun C."/>
            <person name="Zhou S."/>
            <person name="Xu H."/>
            <person name="Nelson D.R."/>
            <person name="Qian J."/>
            <person name="Song J."/>
            <person name="Luo H."/>
            <person name="Xiang L."/>
            <person name="Li Y."/>
            <person name="Xu Z."/>
            <person name="Ji A."/>
            <person name="Wang L."/>
            <person name="Lu S."/>
            <person name="Hayward A."/>
            <person name="Sun W."/>
            <person name="Li X."/>
            <person name="Schwartz D.C."/>
            <person name="Wang Y."/>
            <person name="Chen S."/>
        </authorList>
    </citation>
    <scope>NUCLEOTIDE SEQUENCE [LARGE SCALE GENOMIC DNA]</scope>
    <source>
        <strain evidence="2 3">ZZ0214-1</strain>
    </source>
</reference>
<organism evidence="2 3">
    <name type="scientific">Ganoderma sinense ZZ0214-1</name>
    <dbReference type="NCBI Taxonomy" id="1077348"/>
    <lineage>
        <taxon>Eukaryota</taxon>
        <taxon>Fungi</taxon>
        <taxon>Dikarya</taxon>
        <taxon>Basidiomycota</taxon>
        <taxon>Agaricomycotina</taxon>
        <taxon>Agaricomycetes</taxon>
        <taxon>Polyporales</taxon>
        <taxon>Polyporaceae</taxon>
        <taxon>Ganoderma</taxon>
    </lineage>
</organism>